<dbReference type="GO" id="GO:0005886">
    <property type="term" value="C:plasma membrane"/>
    <property type="evidence" value="ECO:0007669"/>
    <property type="project" value="UniProtKB-SubCell"/>
</dbReference>
<evidence type="ECO:0000256" key="6">
    <source>
        <dbReference type="SAM" id="Phobius"/>
    </source>
</evidence>
<feature type="transmembrane region" description="Helical" evidence="6">
    <location>
        <begin position="151"/>
        <end position="180"/>
    </location>
</feature>
<dbReference type="InterPro" id="IPR001851">
    <property type="entry name" value="ABC_transp_permease"/>
</dbReference>
<feature type="transmembrane region" description="Helical" evidence="6">
    <location>
        <begin position="113"/>
        <end position="131"/>
    </location>
</feature>
<evidence type="ECO:0000256" key="2">
    <source>
        <dbReference type="ARBA" id="ARBA00022475"/>
    </source>
</evidence>
<keyword evidence="3 6" id="KW-0812">Transmembrane</keyword>
<feature type="transmembrane region" description="Helical" evidence="6">
    <location>
        <begin position="32"/>
        <end position="50"/>
    </location>
</feature>
<dbReference type="GO" id="GO:0022857">
    <property type="term" value="F:transmembrane transporter activity"/>
    <property type="evidence" value="ECO:0007669"/>
    <property type="project" value="InterPro"/>
</dbReference>
<evidence type="ECO:0000256" key="5">
    <source>
        <dbReference type="ARBA" id="ARBA00023136"/>
    </source>
</evidence>
<evidence type="ECO:0000313" key="7">
    <source>
        <dbReference type="EMBL" id="KRO31033.1"/>
    </source>
</evidence>
<keyword evidence="4 6" id="KW-1133">Transmembrane helix</keyword>
<evidence type="ECO:0000313" key="8">
    <source>
        <dbReference type="Proteomes" id="UP000053941"/>
    </source>
</evidence>
<keyword evidence="5 6" id="KW-0472">Membrane</keyword>
<dbReference type="CDD" id="cd06580">
    <property type="entry name" value="TM_PBP1_transp_TpRbsC_like"/>
    <property type="match status" value="1"/>
</dbReference>
<accession>A0A0R2NYM3</accession>
<dbReference type="Pfam" id="PF02653">
    <property type="entry name" value="BPD_transp_2"/>
    <property type="match status" value="1"/>
</dbReference>
<keyword evidence="2" id="KW-1003">Cell membrane</keyword>
<comment type="subcellular location">
    <subcellularLocation>
        <location evidence="1">Cell membrane</location>
        <topology evidence="1">Multi-pass membrane protein</topology>
    </subcellularLocation>
</comment>
<dbReference type="Proteomes" id="UP000053941">
    <property type="component" value="Unassembled WGS sequence"/>
</dbReference>
<feature type="transmembrane region" description="Helical" evidence="6">
    <location>
        <begin position="57"/>
        <end position="80"/>
    </location>
</feature>
<dbReference type="EMBL" id="LIAS01000029">
    <property type="protein sequence ID" value="KRO31033.1"/>
    <property type="molecule type" value="Genomic_DNA"/>
</dbReference>
<reference evidence="7 8" key="1">
    <citation type="submission" date="2015-10" db="EMBL/GenBank/DDBJ databases">
        <title>Metagenome-Assembled Genomes uncover a global brackish microbiome.</title>
        <authorList>
            <person name="Hugerth L.W."/>
            <person name="Larsson J."/>
            <person name="Alneberg J."/>
            <person name="Lindh M.V."/>
            <person name="Legrand C."/>
            <person name="Pinhassi J."/>
            <person name="Andersson A.F."/>
        </authorList>
    </citation>
    <scope>NUCLEOTIDE SEQUENCE [LARGE SCALE GENOMIC DNA]</scope>
    <source>
        <strain evidence="7">BACL2 MAG-120802-bin41</strain>
    </source>
</reference>
<dbReference type="PANTHER" id="PTHR43370">
    <property type="entry name" value="SUGAR ABC TRANSPORTER INTEGRAL MEMBRANE PROTEIN-RELATED"/>
    <property type="match status" value="1"/>
</dbReference>
<evidence type="ECO:0000256" key="1">
    <source>
        <dbReference type="ARBA" id="ARBA00004651"/>
    </source>
</evidence>
<name>A0A0R2NYM3_9ACTN</name>
<feature type="transmembrane region" description="Helical" evidence="6">
    <location>
        <begin position="291"/>
        <end position="309"/>
    </location>
</feature>
<comment type="caution">
    <text evidence="7">The sequence shown here is derived from an EMBL/GenBank/DDBJ whole genome shotgun (WGS) entry which is preliminary data.</text>
</comment>
<proteinExistence type="predicted"/>
<protein>
    <submittedName>
        <fullName evidence="7">ABC transporter permease</fullName>
    </submittedName>
</protein>
<dbReference type="PANTHER" id="PTHR43370:SF1">
    <property type="entry name" value="GUANOSINE ABC TRANSPORTER PERMEASE PROTEIN NUPQ"/>
    <property type="match status" value="1"/>
</dbReference>
<sequence length="326" mass="34887">MKLRTSHYLIISFLAAFTYFYSKDGLVATSVLYTAIQFALPLALAAMVGVMCERTGVVNIGIEGTMLISAFTAFFAGAILKNTVQGMLVGVFTGAMMGLLLALMAVNWKMDQIIAGVIINILAAGITSFYYRQNYSIPSTLDPIDLPVIGAWPILGPVLSFHGPITYFGIFFILGLWFALYKTSWGLRSRAVGEHPSSADTAGVSVSRLRYLNVTAAGAVGGLAGSYLALEAVGIFERGFTAGKGFTALAIMIFGRWNPLGALAAALFFGLTQAVTNQLMIDEVVEIPPQFINMLPYILTIVVLAISAGKVRPPAAEGIPYEKEKS</sequence>
<evidence type="ECO:0000256" key="4">
    <source>
        <dbReference type="ARBA" id="ARBA00022989"/>
    </source>
</evidence>
<evidence type="ECO:0000256" key="3">
    <source>
        <dbReference type="ARBA" id="ARBA00022692"/>
    </source>
</evidence>
<gene>
    <name evidence="7" type="ORF">ABR60_01840</name>
</gene>
<organism evidence="7 8">
    <name type="scientific">Actinobacteria bacterium BACL2 MAG-120802-bin41</name>
    <dbReference type="NCBI Taxonomy" id="1655568"/>
    <lineage>
        <taxon>Bacteria</taxon>
        <taxon>Bacillati</taxon>
        <taxon>Actinomycetota</taxon>
        <taxon>Actinomycetes</taxon>
        <taxon>Actinomycetes incertae sedis</taxon>
        <taxon>ac1 cluster</taxon>
    </lineage>
</organism>
<dbReference type="AlphaFoldDB" id="A0A0R2NYM3"/>
<feature type="transmembrane region" description="Helical" evidence="6">
    <location>
        <begin position="246"/>
        <end position="271"/>
    </location>
</feature>
<feature type="transmembrane region" description="Helical" evidence="6">
    <location>
        <begin position="86"/>
        <end position="106"/>
    </location>
</feature>